<sequence>MDGQAVDPYTGMNTQTQQEQQQHHFPGHNILIGDSYTSGFPHSKTPQMRQEQQWQNLLGNNTLLSDCHSTRTTISEQELDLVGKVAIIALLRRHERIGEYDKIMGCWASCMVPRSDGQYGIGGFKNYVQRPKAGCYPGHC</sequence>
<keyword evidence="3" id="KW-1185">Reference proteome</keyword>
<accession>A0A6A7BNZ2</accession>
<evidence type="ECO:0000313" key="3">
    <source>
        <dbReference type="Proteomes" id="UP000799423"/>
    </source>
</evidence>
<organism evidence="2 3">
    <name type="scientific">Plenodomus tracheiphilus IPT5</name>
    <dbReference type="NCBI Taxonomy" id="1408161"/>
    <lineage>
        <taxon>Eukaryota</taxon>
        <taxon>Fungi</taxon>
        <taxon>Dikarya</taxon>
        <taxon>Ascomycota</taxon>
        <taxon>Pezizomycotina</taxon>
        <taxon>Dothideomycetes</taxon>
        <taxon>Pleosporomycetidae</taxon>
        <taxon>Pleosporales</taxon>
        <taxon>Pleosporineae</taxon>
        <taxon>Leptosphaeriaceae</taxon>
        <taxon>Plenodomus</taxon>
    </lineage>
</organism>
<protein>
    <submittedName>
        <fullName evidence="2">Uncharacterized protein</fullName>
    </submittedName>
</protein>
<evidence type="ECO:0000313" key="2">
    <source>
        <dbReference type="EMBL" id="KAF2855868.1"/>
    </source>
</evidence>
<evidence type="ECO:0000256" key="1">
    <source>
        <dbReference type="SAM" id="MobiDB-lite"/>
    </source>
</evidence>
<name>A0A6A7BNZ2_9PLEO</name>
<dbReference type="Proteomes" id="UP000799423">
    <property type="component" value="Unassembled WGS sequence"/>
</dbReference>
<proteinExistence type="predicted"/>
<gene>
    <name evidence="2" type="ORF">T440DRAFT_464219</name>
</gene>
<feature type="region of interest" description="Disordered" evidence="1">
    <location>
        <begin position="1"/>
        <end position="23"/>
    </location>
</feature>
<dbReference type="EMBL" id="MU006290">
    <property type="protein sequence ID" value="KAF2855868.1"/>
    <property type="molecule type" value="Genomic_DNA"/>
</dbReference>
<reference evidence="2" key="1">
    <citation type="submission" date="2020-01" db="EMBL/GenBank/DDBJ databases">
        <authorList>
            <consortium name="DOE Joint Genome Institute"/>
            <person name="Haridas S."/>
            <person name="Albert R."/>
            <person name="Binder M."/>
            <person name="Bloem J."/>
            <person name="Labutti K."/>
            <person name="Salamov A."/>
            <person name="Andreopoulos B."/>
            <person name="Baker S.E."/>
            <person name="Barry K."/>
            <person name="Bills G."/>
            <person name="Bluhm B.H."/>
            <person name="Cannon C."/>
            <person name="Castanera R."/>
            <person name="Culley D.E."/>
            <person name="Daum C."/>
            <person name="Ezra D."/>
            <person name="Gonzalez J.B."/>
            <person name="Henrissat B."/>
            <person name="Kuo A."/>
            <person name="Liang C."/>
            <person name="Lipzen A."/>
            <person name="Lutzoni F."/>
            <person name="Magnuson J."/>
            <person name="Mondo S."/>
            <person name="Nolan M."/>
            <person name="Ohm R."/>
            <person name="Pangilinan J."/>
            <person name="Park H.-J."/>
            <person name="Ramirez L."/>
            <person name="Alfaro M."/>
            <person name="Sun H."/>
            <person name="Tritt A."/>
            <person name="Yoshinaga Y."/>
            <person name="Zwiers L.-H."/>
            <person name="Turgeon B.G."/>
            <person name="Goodwin S.B."/>
            <person name="Spatafora J.W."/>
            <person name="Crous P.W."/>
            <person name="Grigoriev I.V."/>
        </authorList>
    </citation>
    <scope>NUCLEOTIDE SEQUENCE</scope>
    <source>
        <strain evidence="2">IPT5</strain>
    </source>
</reference>
<dbReference type="AlphaFoldDB" id="A0A6A7BNZ2"/>